<protein>
    <submittedName>
        <fullName evidence="1">Uncharacterized protein</fullName>
    </submittedName>
</protein>
<evidence type="ECO:0000313" key="1">
    <source>
        <dbReference type="EMBL" id="GIY65851.1"/>
    </source>
</evidence>
<organism evidence="1 2">
    <name type="scientific">Caerostris darwini</name>
    <dbReference type="NCBI Taxonomy" id="1538125"/>
    <lineage>
        <taxon>Eukaryota</taxon>
        <taxon>Metazoa</taxon>
        <taxon>Ecdysozoa</taxon>
        <taxon>Arthropoda</taxon>
        <taxon>Chelicerata</taxon>
        <taxon>Arachnida</taxon>
        <taxon>Araneae</taxon>
        <taxon>Araneomorphae</taxon>
        <taxon>Entelegynae</taxon>
        <taxon>Araneoidea</taxon>
        <taxon>Araneidae</taxon>
        <taxon>Caerostris</taxon>
    </lineage>
</organism>
<keyword evidence="2" id="KW-1185">Reference proteome</keyword>
<gene>
    <name evidence="1" type="ORF">CDAR_187611</name>
</gene>
<reference evidence="1 2" key="1">
    <citation type="submission" date="2021-06" db="EMBL/GenBank/DDBJ databases">
        <title>Caerostris darwini draft genome.</title>
        <authorList>
            <person name="Kono N."/>
            <person name="Arakawa K."/>
        </authorList>
    </citation>
    <scope>NUCLEOTIDE SEQUENCE [LARGE SCALE GENOMIC DNA]</scope>
</reference>
<dbReference type="AlphaFoldDB" id="A0AAV4V7D6"/>
<proteinExistence type="predicted"/>
<comment type="caution">
    <text evidence="1">The sequence shown here is derived from an EMBL/GenBank/DDBJ whole genome shotgun (WGS) entry which is preliminary data.</text>
</comment>
<accession>A0AAV4V7D6</accession>
<sequence>MSSRNCDYHNISERAPSTVLAAYLLPELRFSDLISKKTSILIADFPSPSDYLRKQTVLPQYFYCASNTTPCSCPASSERRFYDDRFVLSPAC</sequence>
<evidence type="ECO:0000313" key="2">
    <source>
        <dbReference type="Proteomes" id="UP001054837"/>
    </source>
</evidence>
<dbReference type="EMBL" id="BPLQ01012481">
    <property type="protein sequence ID" value="GIY65851.1"/>
    <property type="molecule type" value="Genomic_DNA"/>
</dbReference>
<dbReference type="Proteomes" id="UP001054837">
    <property type="component" value="Unassembled WGS sequence"/>
</dbReference>
<name>A0AAV4V7D6_9ARAC</name>